<dbReference type="EC" id="2.7.8.7" evidence="8"/>
<dbReference type="RefSeq" id="WP_093330369.1">
    <property type="nucleotide sequence ID" value="NZ_AP027363.1"/>
</dbReference>
<evidence type="ECO:0000256" key="4">
    <source>
        <dbReference type="ARBA" id="ARBA00022832"/>
    </source>
</evidence>
<dbReference type="AlphaFoldDB" id="A0A1I0FW70"/>
<keyword evidence="2 8" id="KW-0808">Transferase</keyword>
<dbReference type="GO" id="GO:0006633">
    <property type="term" value="P:fatty acid biosynthetic process"/>
    <property type="evidence" value="ECO:0007669"/>
    <property type="project" value="UniProtKB-UniRule"/>
</dbReference>
<dbReference type="OrthoDB" id="517356at2"/>
<evidence type="ECO:0000313" key="10">
    <source>
        <dbReference type="EMBL" id="SET62777.1"/>
    </source>
</evidence>
<dbReference type="GO" id="GO:0005737">
    <property type="term" value="C:cytoplasm"/>
    <property type="evidence" value="ECO:0007669"/>
    <property type="project" value="UniProtKB-SubCell"/>
</dbReference>
<reference evidence="11" key="1">
    <citation type="submission" date="2016-10" db="EMBL/GenBank/DDBJ databases">
        <authorList>
            <person name="Varghese N."/>
            <person name="Submissions S."/>
        </authorList>
    </citation>
    <scope>NUCLEOTIDE SEQUENCE [LARGE SCALE GENOMIC DNA]</scope>
    <source>
        <strain evidence="11">DSM 19706</strain>
    </source>
</reference>
<keyword evidence="5 8" id="KW-0460">Magnesium</keyword>
<evidence type="ECO:0000256" key="3">
    <source>
        <dbReference type="ARBA" id="ARBA00022723"/>
    </source>
</evidence>
<keyword evidence="11" id="KW-1185">Reference proteome</keyword>
<dbReference type="EMBL" id="FOHK01000010">
    <property type="protein sequence ID" value="SET62777.1"/>
    <property type="molecule type" value="Genomic_DNA"/>
</dbReference>
<name>A0A1I0FW70_THASX</name>
<dbReference type="HAMAP" id="MF_00101">
    <property type="entry name" value="AcpS"/>
    <property type="match status" value="1"/>
</dbReference>
<dbReference type="SUPFAM" id="SSF56214">
    <property type="entry name" value="4'-phosphopantetheinyl transferase"/>
    <property type="match status" value="1"/>
</dbReference>
<dbReference type="NCBIfam" id="TIGR00556">
    <property type="entry name" value="pantethn_trn"/>
    <property type="match status" value="1"/>
</dbReference>
<dbReference type="Gene3D" id="3.90.470.20">
    <property type="entry name" value="4'-phosphopantetheinyl transferase domain"/>
    <property type="match status" value="1"/>
</dbReference>
<evidence type="ECO:0000256" key="7">
    <source>
        <dbReference type="ARBA" id="ARBA00023160"/>
    </source>
</evidence>
<comment type="cofactor">
    <cofactor evidence="8">
        <name>Mg(2+)</name>
        <dbReference type="ChEBI" id="CHEBI:18420"/>
    </cofactor>
</comment>
<dbReference type="GO" id="GO:0000287">
    <property type="term" value="F:magnesium ion binding"/>
    <property type="evidence" value="ECO:0007669"/>
    <property type="project" value="UniProtKB-UniRule"/>
</dbReference>
<dbReference type="Proteomes" id="UP000199308">
    <property type="component" value="Unassembled WGS sequence"/>
</dbReference>
<dbReference type="InterPro" id="IPR002582">
    <property type="entry name" value="ACPS"/>
</dbReference>
<keyword evidence="1 8" id="KW-0444">Lipid biosynthesis</keyword>
<evidence type="ECO:0000256" key="5">
    <source>
        <dbReference type="ARBA" id="ARBA00022842"/>
    </source>
</evidence>
<dbReference type="InterPro" id="IPR037143">
    <property type="entry name" value="4-PPantetheinyl_Trfase_dom_sf"/>
</dbReference>
<evidence type="ECO:0000256" key="2">
    <source>
        <dbReference type="ARBA" id="ARBA00022679"/>
    </source>
</evidence>
<protein>
    <recommendedName>
        <fullName evidence="8">Holo-[acyl-carrier-protein] synthase</fullName>
        <shortName evidence="8">Holo-ACP synthase</shortName>
        <ecNumber evidence="8">2.7.8.7</ecNumber>
    </recommendedName>
    <alternativeName>
        <fullName evidence="8">4'-phosphopantetheinyl transferase AcpS</fullName>
    </alternativeName>
</protein>
<evidence type="ECO:0000259" key="9">
    <source>
        <dbReference type="Pfam" id="PF01648"/>
    </source>
</evidence>
<dbReference type="STRING" id="349064.SAMN05660429_02260"/>
<comment type="subcellular location">
    <subcellularLocation>
        <location evidence="8">Cytoplasm</location>
    </subcellularLocation>
</comment>
<keyword evidence="6 8" id="KW-0443">Lipid metabolism</keyword>
<evidence type="ECO:0000256" key="8">
    <source>
        <dbReference type="HAMAP-Rule" id="MF_00101"/>
    </source>
</evidence>
<keyword evidence="8" id="KW-0963">Cytoplasm</keyword>
<dbReference type="NCBIfam" id="TIGR00516">
    <property type="entry name" value="acpS"/>
    <property type="match status" value="1"/>
</dbReference>
<comment type="function">
    <text evidence="8">Transfers the 4'-phosphopantetheine moiety from coenzyme A to a Ser of acyl-carrier-protein.</text>
</comment>
<feature type="binding site" evidence="8">
    <location>
        <position position="58"/>
    </location>
    <ligand>
        <name>Mg(2+)</name>
        <dbReference type="ChEBI" id="CHEBI:18420"/>
    </ligand>
</feature>
<sequence length="126" mass="13816">MSVVGIGVDIVDVDRIRAMSNAVKTKLAKRVLVESELVRYEQHKFPDAFLAKRWAAKEAAAKALGTGIAKNVSFQHFEILANDNNQPILTMSGEAKAVMQSKGGEQCFLSLSDEEKYAIAYVVLSK</sequence>
<evidence type="ECO:0000256" key="6">
    <source>
        <dbReference type="ARBA" id="ARBA00023098"/>
    </source>
</evidence>
<keyword evidence="4 8" id="KW-0276">Fatty acid metabolism</keyword>
<keyword evidence="7 8" id="KW-0275">Fatty acid biosynthesis</keyword>
<organism evidence="10 11">
    <name type="scientific">Thalassotalea agarivorans</name>
    <name type="common">Thalassomonas agarivorans</name>
    <dbReference type="NCBI Taxonomy" id="349064"/>
    <lineage>
        <taxon>Bacteria</taxon>
        <taxon>Pseudomonadati</taxon>
        <taxon>Pseudomonadota</taxon>
        <taxon>Gammaproteobacteria</taxon>
        <taxon>Alteromonadales</taxon>
        <taxon>Colwelliaceae</taxon>
        <taxon>Thalassotalea</taxon>
    </lineage>
</organism>
<proteinExistence type="inferred from homology"/>
<feature type="domain" description="4'-phosphopantetheinyl transferase" evidence="9">
    <location>
        <begin position="5"/>
        <end position="121"/>
    </location>
</feature>
<evidence type="ECO:0000256" key="1">
    <source>
        <dbReference type="ARBA" id="ARBA00022516"/>
    </source>
</evidence>
<dbReference type="InterPro" id="IPR008278">
    <property type="entry name" value="4-PPantetheinyl_Trfase_dom"/>
</dbReference>
<feature type="binding site" evidence="8">
    <location>
        <position position="9"/>
    </location>
    <ligand>
        <name>Mg(2+)</name>
        <dbReference type="ChEBI" id="CHEBI:18420"/>
    </ligand>
</feature>
<keyword evidence="3 8" id="KW-0479">Metal-binding</keyword>
<dbReference type="GO" id="GO:0008897">
    <property type="term" value="F:holo-[acyl-carrier-protein] synthase activity"/>
    <property type="evidence" value="ECO:0007669"/>
    <property type="project" value="UniProtKB-UniRule"/>
</dbReference>
<dbReference type="InterPro" id="IPR004568">
    <property type="entry name" value="Ppantetheine-prot_Trfase_dom"/>
</dbReference>
<comment type="catalytic activity">
    <reaction evidence="8">
        <text>apo-[ACP] + CoA = holo-[ACP] + adenosine 3',5'-bisphosphate + H(+)</text>
        <dbReference type="Rhea" id="RHEA:12068"/>
        <dbReference type="Rhea" id="RHEA-COMP:9685"/>
        <dbReference type="Rhea" id="RHEA-COMP:9690"/>
        <dbReference type="ChEBI" id="CHEBI:15378"/>
        <dbReference type="ChEBI" id="CHEBI:29999"/>
        <dbReference type="ChEBI" id="CHEBI:57287"/>
        <dbReference type="ChEBI" id="CHEBI:58343"/>
        <dbReference type="ChEBI" id="CHEBI:64479"/>
        <dbReference type="EC" id="2.7.8.7"/>
    </reaction>
</comment>
<comment type="similarity">
    <text evidence="8">Belongs to the P-Pant transferase superfamily. AcpS family.</text>
</comment>
<gene>
    <name evidence="8" type="primary">acpS</name>
    <name evidence="10" type="ORF">SAMN05660429_02260</name>
</gene>
<dbReference type="Pfam" id="PF01648">
    <property type="entry name" value="ACPS"/>
    <property type="match status" value="1"/>
</dbReference>
<evidence type="ECO:0000313" key="11">
    <source>
        <dbReference type="Proteomes" id="UP000199308"/>
    </source>
</evidence>
<accession>A0A1I0FW70</accession>